<organism evidence="2 3">
    <name type="scientific">Cryoendolithus antarcticus</name>
    <dbReference type="NCBI Taxonomy" id="1507870"/>
    <lineage>
        <taxon>Eukaryota</taxon>
        <taxon>Fungi</taxon>
        <taxon>Dikarya</taxon>
        <taxon>Ascomycota</taxon>
        <taxon>Pezizomycotina</taxon>
        <taxon>Dothideomycetes</taxon>
        <taxon>Dothideomycetidae</taxon>
        <taxon>Cladosporiales</taxon>
        <taxon>Cladosporiaceae</taxon>
        <taxon>Cryoendolithus</taxon>
    </lineage>
</organism>
<gene>
    <name evidence="2" type="ORF">B0A48_15479</name>
</gene>
<evidence type="ECO:0000313" key="2">
    <source>
        <dbReference type="EMBL" id="OQN98203.1"/>
    </source>
</evidence>
<dbReference type="OrthoDB" id="2823490at2759"/>
<proteinExistence type="predicted"/>
<feature type="domain" description="2EXR" evidence="1">
    <location>
        <begin position="49"/>
        <end position="121"/>
    </location>
</feature>
<dbReference type="InterPro" id="IPR045518">
    <property type="entry name" value="2EXR"/>
</dbReference>
<name>A0A1V8SGJ4_9PEZI</name>
<dbReference type="AlphaFoldDB" id="A0A1V8SGJ4"/>
<reference evidence="3" key="1">
    <citation type="submission" date="2017-03" db="EMBL/GenBank/DDBJ databases">
        <title>Genomes of endolithic fungi from Antarctica.</title>
        <authorList>
            <person name="Coleine C."/>
            <person name="Masonjones S."/>
            <person name="Stajich J.E."/>
        </authorList>
    </citation>
    <scope>NUCLEOTIDE SEQUENCE [LARGE SCALE GENOMIC DNA]</scope>
    <source>
        <strain evidence="3">CCFEE 5527</strain>
    </source>
</reference>
<evidence type="ECO:0000259" key="1">
    <source>
        <dbReference type="Pfam" id="PF20150"/>
    </source>
</evidence>
<accession>A0A1V8SGJ4</accession>
<keyword evidence="3" id="KW-1185">Reference proteome</keyword>
<comment type="caution">
    <text evidence="2">The sequence shown here is derived from an EMBL/GenBank/DDBJ whole genome shotgun (WGS) entry which is preliminary data.</text>
</comment>
<dbReference type="EMBL" id="NAJO01000047">
    <property type="protein sequence ID" value="OQN98203.1"/>
    <property type="molecule type" value="Genomic_DNA"/>
</dbReference>
<sequence>MSFRILAFLPDAGALRWPLFTDLHAYTHVPRLSRSASQPSDQRESILFQLPKELRLQIWEHAMHSTNSPPPSPLFSGPRVERQEGRTTHKDIAYPTTLLRTSLFALLKVCRQSRKEVLDLLTNECKNARPQDLRLDVMAKGFIFYPTWTLLPPVIISRVPVNLDVTLRIFSPESFVSNDSWPRQPGSGFRSLLTLLNQLLHHGPGFTYSGLTSRIAIKTLTIRVVCLELYNKAMFAPAVLQLVRVCKSLAQRGDASEYISHIRIIAEDSGDPAMETLKRREWAYDVHCVRNENEIANWSASGLCLGPQVARFASEEGVNEAKKPFCEFVWYRAG</sequence>
<dbReference type="InParanoid" id="A0A1V8SGJ4"/>
<dbReference type="Pfam" id="PF20150">
    <property type="entry name" value="2EXR"/>
    <property type="match status" value="1"/>
</dbReference>
<protein>
    <recommendedName>
        <fullName evidence="1">2EXR domain-containing protein</fullName>
    </recommendedName>
</protein>
<evidence type="ECO:0000313" key="3">
    <source>
        <dbReference type="Proteomes" id="UP000192596"/>
    </source>
</evidence>
<dbReference type="Proteomes" id="UP000192596">
    <property type="component" value="Unassembled WGS sequence"/>
</dbReference>